<dbReference type="EMBL" id="CP138203">
    <property type="protein sequence ID" value="WPC73004.1"/>
    <property type="molecule type" value="Genomic_DNA"/>
</dbReference>
<evidence type="ECO:0008006" key="3">
    <source>
        <dbReference type="Google" id="ProtNLM"/>
    </source>
</evidence>
<dbReference type="InterPro" id="IPR027417">
    <property type="entry name" value="P-loop_NTPase"/>
</dbReference>
<organism evidence="1 2">
    <name type="scientific">Vibrio porteresiae DSM 19223</name>
    <dbReference type="NCBI Taxonomy" id="1123496"/>
    <lineage>
        <taxon>Bacteria</taxon>
        <taxon>Pseudomonadati</taxon>
        <taxon>Pseudomonadota</taxon>
        <taxon>Gammaproteobacteria</taxon>
        <taxon>Vibrionales</taxon>
        <taxon>Vibrionaceae</taxon>
        <taxon>Vibrio</taxon>
    </lineage>
</organism>
<protein>
    <recommendedName>
        <fullName evidence="3">Superfamily II DNA and RNA helicase</fullName>
    </recommendedName>
</protein>
<evidence type="ECO:0000313" key="2">
    <source>
        <dbReference type="Proteomes" id="UP001304071"/>
    </source>
</evidence>
<proteinExistence type="predicted"/>
<dbReference type="Gene3D" id="3.40.50.300">
    <property type="entry name" value="P-loop containing nucleotide triphosphate hydrolases"/>
    <property type="match status" value="1"/>
</dbReference>
<dbReference type="RefSeq" id="WP_261892813.1">
    <property type="nucleotide sequence ID" value="NZ_AP024895.1"/>
</dbReference>
<evidence type="ECO:0000313" key="1">
    <source>
        <dbReference type="EMBL" id="WPC73004.1"/>
    </source>
</evidence>
<dbReference type="Proteomes" id="UP001304071">
    <property type="component" value="Chromosome 1"/>
</dbReference>
<name>A0ABZ0Q9A4_9VIBR</name>
<dbReference type="SUPFAM" id="SSF52540">
    <property type="entry name" value="P-loop containing nucleoside triphosphate hydrolases"/>
    <property type="match status" value="1"/>
</dbReference>
<gene>
    <name evidence="1" type="ORF">R8Z52_12835</name>
</gene>
<sequence>MIHLNRSLPSLAQEHFVSSSFANAHSNLDMMSRLERLSQQQQWILFTAQCRRPRVNELSAYRIQCEKVIHMKPSQSRDELSIAIQAIQSGNASAVIVSKGIAKADQSRLIQLGKQFQCEVFFVDSHSSALH</sequence>
<keyword evidence="2" id="KW-1185">Reference proteome</keyword>
<reference evidence="1 2" key="1">
    <citation type="submission" date="2023-11" db="EMBL/GenBank/DDBJ databases">
        <title>Plant-associative lifestyle of Vibrio porteresiae and its evolutionary dynamics.</title>
        <authorList>
            <person name="Rameshkumar N."/>
            <person name="Kirti K."/>
        </authorList>
    </citation>
    <scope>NUCLEOTIDE SEQUENCE [LARGE SCALE GENOMIC DNA]</scope>
    <source>
        <strain evidence="1 2">MSSRF30</strain>
    </source>
</reference>
<accession>A0ABZ0Q9A4</accession>